<dbReference type="Proteomes" id="UP001202961">
    <property type="component" value="Unassembled WGS sequence"/>
</dbReference>
<keyword evidence="4" id="KW-1185">Reference proteome</keyword>
<feature type="chain" id="PRO_5045995405" evidence="1">
    <location>
        <begin position="33"/>
        <end position="206"/>
    </location>
</feature>
<evidence type="ECO:0000259" key="2">
    <source>
        <dbReference type="Pfam" id="PF13441"/>
    </source>
</evidence>
<evidence type="ECO:0000313" key="4">
    <source>
        <dbReference type="Proteomes" id="UP001202961"/>
    </source>
</evidence>
<evidence type="ECO:0000256" key="1">
    <source>
        <dbReference type="SAM" id="SignalP"/>
    </source>
</evidence>
<name>A0ABT0TXD0_9BACT</name>
<dbReference type="RefSeq" id="WP_250926803.1">
    <property type="nucleotide sequence ID" value="NZ_JAMQBK010000002.1"/>
</dbReference>
<accession>A0ABT0TXD0</accession>
<feature type="domain" description="YMGG-like Gly-zipper" evidence="2">
    <location>
        <begin position="35"/>
        <end position="77"/>
    </location>
</feature>
<dbReference type="PROSITE" id="PS51257">
    <property type="entry name" value="PROKAR_LIPOPROTEIN"/>
    <property type="match status" value="1"/>
</dbReference>
<organism evidence="3 4">
    <name type="scientific">Aporhodopirellula aestuarii</name>
    <dbReference type="NCBI Taxonomy" id="2950107"/>
    <lineage>
        <taxon>Bacteria</taxon>
        <taxon>Pseudomonadati</taxon>
        <taxon>Planctomycetota</taxon>
        <taxon>Planctomycetia</taxon>
        <taxon>Pirellulales</taxon>
        <taxon>Pirellulaceae</taxon>
        <taxon>Aporhodopirellula</taxon>
    </lineage>
</organism>
<feature type="signal peptide" evidence="1">
    <location>
        <begin position="1"/>
        <end position="32"/>
    </location>
</feature>
<protein>
    <submittedName>
        <fullName evidence="3">Glycine zipper domain-containing protein</fullName>
    </submittedName>
</protein>
<dbReference type="Pfam" id="PF13441">
    <property type="entry name" value="Gly-zipper_YMGG"/>
    <property type="match status" value="1"/>
</dbReference>
<keyword evidence="1" id="KW-0732">Signal</keyword>
<reference evidence="3 4" key="1">
    <citation type="journal article" date="2022" name="Syst. Appl. Microbiol.">
        <title>Rhodopirellula aestuarii sp. nov., a novel member of the genus Rhodopirellula isolated from brackish sediments collected in the Tagus River estuary, Portugal.</title>
        <authorList>
            <person name="Vitorino I.R."/>
            <person name="Klimek D."/>
            <person name="Calusinska M."/>
            <person name="Lobo-da-Cunha A."/>
            <person name="Vasconcelos V."/>
            <person name="Lage O.M."/>
        </authorList>
    </citation>
    <scope>NUCLEOTIDE SEQUENCE [LARGE SCALE GENOMIC DNA]</scope>
    <source>
        <strain evidence="3 4">ICT_H3.1</strain>
    </source>
</reference>
<gene>
    <name evidence="3" type="ORF">NB063_00695</name>
</gene>
<evidence type="ECO:0000313" key="3">
    <source>
        <dbReference type="EMBL" id="MCM2369131.1"/>
    </source>
</evidence>
<proteinExistence type="predicted"/>
<dbReference type="InterPro" id="IPR027367">
    <property type="entry name" value="Gly-zipper_YMGG"/>
</dbReference>
<dbReference type="EMBL" id="JAMQBK010000002">
    <property type="protein sequence ID" value="MCM2369131.1"/>
    <property type="molecule type" value="Genomic_DNA"/>
</dbReference>
<sequence>MFTKTDRMLTVCSSMTMISLCMLSGCQTTSHAHQDAAVGTFLGTATGAIIGHQSGHAGEGALIGAATGAVAGALIGDAKDARDERDAALRQASYPGPEPALTNNDLIRMAQSGLGDHVIINTVQTRGGIFDLTPDGLILLKSNGVSDAVIVAVQNASKPHQYVDQSVASPSVVYVNPRPAVRVVTPIYRAPVRRGRPGGAAFHFRF</sequence>
<comment type="caution">
    <text evidence="3">The sequence shown here is derived from an EMBL/GenBank/DDBJ whole genome shotgun (WGS) entry which is preliminary data.</text>
</comment>